<dbReference type="FunFam" id="3.40.1490.10:FF:000001">
    <property type="entry name" value="Peptidyl-tRNA hydrolase 2"/>
    <property type="match status" value="1"/>
</dbReference>
<comment type="similarity">
    <text evidence="3">Belongs to the PTH2 family.</text>
</comment>
<dbReference type="Gene3D" id="3.40.1490.10">
    <property type="entry name" value="Bit1"/>
    <property type="match status" value="1"/>
</dbReference>
<comment type="caution">
    <text evidence="7">The sequence shown here is derived from an EMBL/GenBank/DDBJ whole genome shotgun (WGS) entry which is preliminary data.</text>
</comment>
<proteinExistence type="inferred from homology"/>
<keyword evidence="8" id="KW-1185">Reference proteome</keyword>
<dbReference type="InterPro" id="IPR002833">
    <property type="entry name" value="PTH2"/>
</dbReference>
<evidence type="ECO:0000256" key="3">
    <source>
        <dbReference type="ARBA" id="ARBA00038050"/>
    </source>
</evidence>
<dbReference type="PANTHER" id="PTHR12649:SF11">
    <property type="entry name" value="PEPTIDYL-TRNA HYDROLASE 2, MITOCHONDRIAL"/>
    <property type="match status" value="1"/>
</dbReference>
<reference evidence="7" key="1">
    <citation type="submission" date="2021-02" db="EMBL/GenBank/DDBJ databases">
        <authorList>
            <person name="Dougan E. K."/>
            <person name="Rhodes N."/>
            <person name="Thang M."/>
            <person name="Chan C."/>
        </authorList>
    </citation>
    <scope>NUCLEOTIDE SEQUENCE</scope>
</reference>
<comment type="catalytic activity">
    <reaction evidence="4">
        <text>an N-acyl-L-alpha-aminoacyl-tRNA + H2O = an N-acyl-L-amino acid + a tRNA + H(+)</text>
        <dbReference type="Rhea" id="RHEA:54448"/>
        <dbReference type="Rhea" id="RHEA-COMP:10123"/>
        <dbReference type="Rhea" id="RHEA-COMP:13883"/>
        <dbReference type="ChEBI" id="CHEBI:15377"/>
        <dbReference type="ChEBI" id="CHEBI:15378"/>
        <dbReference type="ChEBI" id="CHEBI:59874"/>
        <dbReference type="ChEBI" id="CHEBI:78442"/>
        <dbReference type="ChEBI" id="CHEBI:138191"/>
        <dbReference type="EC" id="3.1.1.29"/>
    </reaction>
</comment>
<organism evidence="7 8">
    <name type="scientific">Symbiodinium necroappetens</name>
    <dbReference type="NCBI Taxonomy" id="1628268"/>
    <lineage>
        <taxon>Eukaryota</taxon>
        <taxon>Sar</taxon>
        <taxon>Alveolata</taxon>
        <taxon>Dinophyceae</taxon>
        <taxon>Suessiales</taxon>
        <taxon>Symbiodiniaceae</taxon>
        <taxon>Symbiodinium</taxon>
    </lineage>
</organism>
<dbReference type="Pfam" id="PF01981">
    <property type="entry name" value="PTH2"/>
    <property type="match status" value="1"/>
</dbReference>
<gene>
    <name evidence="7" type="primary">PTRH2</name>
    <name evidence="7" type="ORF">SNEC2469_LOCUS3739</name>
</gene>
<evidence type="ECO:0000256" key="5">
    <source>
        <dbReference type="SAM" id="Coils"/>
    </source>
</evidence>
<accession>A0A812KNP5</accession>
<keyword evidence="2" id="KW-0378">Hydrolase</keyword>
<dbReference type="EMBL" id="CAJNJA010008142">
    <property type="protein sequence ID" value="CAE7233262.1"/>
    <property type="molecule type" value="Genomic_DNA"/>
</dbReference>
<feature type="coiled-coil region" evidence="5">
    <location>
        <begin position="181"/>
        <end position="215"/>
    </location>
</feature>
<protein>
    <recommendedName>
        <fullName evidence="1">peptidyl-tRNA hydrolase</fullName>
        <ecNumber evidence="1">3.1.1.29</ecNumber>
    </recommendedName>
</protein>
<keyword evidence="5" id="KW-0175">Coiled coil</keyword>
<feature type="region of interest" description="Disordered" evidence="6">
    <location>
        <begin position="45"/>
        <end position="64"/>
    </location>
</feature>
<dbReference type="SUPFAM" id="SSF102462">
    <property type="entry name" value="Peptidyl-tRNA hydrolase II"/>
    <property type="match status" value="1"/>
</dbReference>
<dbReference type="CDD" id="cd02430">
    <property type="entry name" value="PTH2"/>
    <property type="match status" value="1"/>
</dbReference>
<dbReference type="OrthoDB" id="430043at2759"/>
<evidence type="ECO:0000256" key="2">
    <source>
        <dbReference type="ARBA" id="ARBA00022801"/>
    </source>
</evidence>
<feature type="compositionally biased region" description="Acidic residues" evidence="6">
    <location>
        <begin position="52"/>
        <end position="64"/>
    </location>
</feature>
<dbReference type="GO" id="GO:0004045">
    <property type="term" value="F:peptidyl-tRNA hydrolase activity"/>
    <property type="evidence" value="ECO:0007669"/>
    <property type="project" value="UniProtKB-EC"/>
</dbReference>
<dbReference type="PANTHER" id="PTHR12649">
    <property type="entry name" value="PEPTIDYL-TRNA HYDROLASE 2"/>
    <property type="match status" value="1"/>
</dbReference>
<evidence type="ECO:0000313" key="8">
    <source>
        <dbReference type="Proteomes" id="UP000601435"/>
    </source>
</evidence>
<name>A0A812KNP5_9DINO</name>
<dbReference type="AlphaFoldDB" id="A0A812KNP5"/>
<evidence type="ECO:0000256" key="6">
    <source>
        <dbReference type="SAM" id="MobiDB-lite"/>
    </source>
</evidence>
<dbReference type="EC" id="3.1.1.29" evidence="1"/>
<evidence type="ECO:0000313" key="7">
    <source>
        <dbReference type="EMBL" id="CAE7233262.1"/>
    </source>
</evidence>
<evidence type="ECO:0000256" key="1">
    <source>
        <dbReference type="ARBA" id="ARBA00013260"/>
    </source>
</evidence>
<dbReference type="Proteomes" id="UP000601435">
    <property type="component" value="Unassembled WGS sequence"/>
</dbReference>
<dbReference type="GO" id="GO:0005829">
    <property type="term" value="C:cytosol"/>
    <property type="evidence" value="ECO:0007669"/>
    <property type="project" value="TreeGrafter"/>
</dbReference>
<dbReference type="NCBIfam" id="TIGR00283">
    <property type="entry name" value="arch_pth2"/>
    <property type="match status" value="1"/>
</dbReference>
<sequence>MAGQAMRRLRHRSLLTVIRSYRRILRKELAAGLGSVRQIVREELDRESNASDTEEEEQDDEDEEEWKLIICVRHDLNMSVGKVAAQVGHAVHHSVTHSAWRDLKDWEESGSKKVTLKTESEEELQDLLEKARSKGLLAETIQDAGHTEVEPGTTTVLAIGPAPARRLDAVTGHLKPLPDRVQQIEKQNKKLLERAERLQKEVDEEKRKHKRLAKQFSAFRQYL</sequence>
<evidence type="ECO:0000256" key="4">
    <source>
        <dbReference type="ARBA" id="ARBA00048707"/>
    </source>
</evidence>
<dbReference type="InterPro" id="IPR023476">
    <property type="entry name" value="Pep_tRNA_hydro_II_dom_sf"/>
</dbReference>